<evidence type="ECO:0000313" key="3">
    <source>
        <dbReference type="EMBL" id="KAH3680579.1"/>
    </source>
</evidence>
<comment type="caution">
    <text evidence="3">The sequence shown here is derived from an EMBL/GenBank/DDBJ whole genome shotgun (WGS) entry which is preliminary data.</text>
</comment>
<reference evidence="3" key="2">
    <citation type="submission" date="2021-01" db="EMBL/GenBank/DDBJ databases">
        <authorList>
            <person name="Schikora-Tamarit M.A."/>
        </authorList>
    </citation>
    <scope>NUCLEOTIDE SEQUENCE</scope>
    <source>
        <strain evidence="3">CBS6341</strain>
    </source>
</reference>
<dbReference type="PANTHER" id="PTHR31654">
    <property type="entry name" value="SECRETED BETA-GLUCOSIDASE ADG3-RELATED"/>
    <property type="match status" value="1"/>
</dbReference>
<dbReference type="Pfam" id="PF03856">
    <property type="entry name" value="SUN"/>
    <property type="match status" value="1"/>
</dbReference>
<gene>
    <name evidence="3" type="ORF">WICMUC_000253</name>
</gene>
<protein>
    <submittedName>
        <fullName evidence="3">Uncharacterized protein</fullName>
    </submittedName>
</protein>
<feature type="signal peptide" evidence="2">
    <location>
        <begin position="1"/>
        <end position="19"/>
    </location>
</feature>
<dbReference type="EMBL" id="JAEUBF010000094">
    <property type="protein sequence ID" value="KAH3680579.1"/>
    <property type="molecule type" value="Genomic_DNA"/>
</dbReference>
<dbReference type="Proteomes" id="UP000769528">
    <property type="component" value="Unassembled WGS sequence"/>
</dbReference>
<organism evidence="3 4">
    <name type="scientific">Wickerhamomyces mucosus</name>
    <dbReference type="NCBI Taxonomy" id="1378264"/>
    <lineage>
        <taxon>Eukaryota</taxon>
        <taxon>Fungi</taxon>
        <taxon>Dikarya</taxon>
        <taxon>Ascomycota</taxon>
        <taxon>Saccharomycotina</taxon>
        <taxon>Saccharomycetes</taxon>
        <taxon>Phaffomycetales</taxon>
        <taxon>Wickerhamomycetaceae</taxon>
        <taxon>Wickerhamomyces</taxon>
    </lineage>
</organism>
<sequence length="344" mass="37145">MYKLIPLSLVLLNLNLILAGHKHQKNESEKKIEGKEISSLFRRSVTCQFPTDKGLVAVQTSGKNAGWAMHDDQECTAGSWCPYACPPGQLMGQWDPSVTSYTYPGSQYGGLYCDENGDLQEERSGSYCYSGCGTVQVQNNLGQNSLWCQTVLPGNEEMLIPTNVVSGGKSTIAVPDQNYWAGTASHFYINPPGVSVDDGCKWGSTANDYGNWAPYVAGANQDSNKNTFVKIGWNPVYLEDTSPFKSKEPSFGLRITCDDESKCNGLPCEIDPSKTGVNGVSGSSSTGAGGGDFCVVTASDGATANIVVFDVSGSSTKKKREQHEHAQHKREVTRTVYTTVTKKV</sequence>
<name>A0A9P8Q0H6_9ASCO</name>
<keyword evidence="2" id="KW-0732">Signal</keyword>
<dbReference type="InterPro" id="IPR053088">
    <property type="entry name" value="Beta-glucosidase/SUN-like"/>
</dbReference>
<dbReference type="AlphaFoldDB" id="A0A9P8Q0H6"/>
<dbReference type="InterPro" id="IPR005556">
    <property type="entry name" value="SUN"/>
</dbReference>
<evidence type="ECO:0000256" key="1">
    <source>
        <dbReference type="ARBA" id="ARBA00010579"/>
    </source>
</evidence>
<dbReference type="OrthoDB" id="5554151at2759"/>
<proteinExistence type="inferred from homology"/>
<accession>A0A9P8Q0H6</accession>
<evidence type="ECO:0000256" key="2">
    <source>
        <dbReference type="SAM" id="SignalP"/>
    </source>
</evidence>
<keyword evidence="4" id="KW-1185">Reference proteome</keyword>
<comment type="similarity">
    <text evidence="1">Belongs to the SUN family.</text>
</comment>
<feature type="chain" id="PRO_5040415860" evidence="2">
    <location>
        <begin position="20"/>
        <end position="344"/>
    </location>
</feature>
<reference evidence="3" key="1">
    <citation type="journal article" date="2021" name="Open Biol.">
        <title>Shared evolutionary footprints suggest mitochondrial oxidative damage underlies multiple complex I losses in fungi.</title>
        <authorList>
            <person name="Schikora-Tamarit M.A."/>
            <person name="Marcet-Houben M."/>
            <person name="Nosek J."/>
            <person name="Gabaldon T."/>
        </authorList>
    </citation>
    <scope>NUCLEOTIDE SEQUENCE</scope>
    <source>
        <strain evidence="3">CBS6341</strain>
    </source>
</reference>
<dbReference type="PANTHER" id="PTHR31654:SF0">
    <property type="entry name" value="SECRETED BETA-GLUCOSIDASE ADG3-RELATED"/>
    <property type="match status" value="1"/>
</dbReference>
<evidence type="ECO:0000313" key="4">
    <source>
        <dbReference type="Proteomes" id="UP000769528"/>
    </source>
</evidence>